<dbReference type="EMBL" id="JTLV02000006">
    <property type="protein sequence ID" value="PQM29887.1"/>
    <property type="molecule type" value="Genomic_DNA"/>
</dbReference>
<protein>
    <submittedName>
        <fullName evidence="1">Uncharacterized protein</fullName>
    </submittedName>
</protein>
<dbReference type="RefSeq" id="WP_105629218.1">
    <property type="nucleotide sequence ID" value="NZ_JTLV02000006.1"/>
</dbReference>
<evidence type="ECO:0000313" key="2">
    <source>
        <dbReference type="Proteomes" id="UP000031565"/>
    </source>
</evidence>
<sequence>MNLLILRILTLLAENLGNKSIINKFVNLINKVNKFASYYSNPLQKITNKIEDIYQWLNPFTYLDLIKKGHKREIQQILSQLEKDNNIKNREQFKKENYLNTNWQPLNSSWLDSGMFNITNKLTLKVI</sequence>
<name>A0A2P6F8V4_9MOLU</name>
<dbReference type="AlphaFoldDB" id="A0A2P6F8V4"/>
<dbReference type="Proteomes" id="UP000031565">
    <property type="component" value="Unassembled WGS sequence"/>
</dbReference>
<comment type="caution">
    <text evidence="1">The sequence shown here is derived from an EMBL/GenBank/DDBJ whole genome shotgun (WGS) entry which is preliminary data.</text>
</comment>
<organism evidence="1 2">
    <name type="scientific">Spiroplasma poulsonii</name>
    <dbReference type="NCBI Taxonomy" id="2138"/>
    <lineage>
        <taxon>Bacteria</taxon>
        <taxon>Bacillati</taxon>
        <taxon>Mycoplasmatota</taxon>
        <taxon>Mollicutes</taxon>
        <taxon>Entomoplasmatales</taxon>
        <taxon>Spiroplasmataceae</taxon>
        <taxon>Spiroplasma</taxon>
    </lineage>
</organism>
<proteinExistence type="predicted"/>
<evidence type="ECO:0000313" key="1">
    <source>
        <dbReference type="EMBL" id="PQM29887.1"/>
    </source>
</evidence>
<accession>A0A2P6F8V4</accession>
<gene>
    <name evidence="1" type="ORF">SMSRO_SF027700</name>
</gene>
<reference evidence="1 2" key="1">
    <citation type="journal article" date="2015" name="MBio">
        <title>Genome sequence of the Drosophila melanogaster male-killing Spiroplasma strain MSRO endosymbiont.</title>
        <authorList>
            <person name="Paredes J.C."/>
            <person name="Herren J.K."/>
            <person name="Schupfer F."/>
            <person name="Marin R."/>
            <person name="Claverol S."/>
            <person name="Kuo C.H."/>
            <person name="Lemaitre B."/>
            <person name="Beven L."/>
        </authorList>
    </citation>
    <scope>NUCLEOTIDE SEQUENCE [LARGE SCALE GENOMIC DNA]</scope>
    <source>
        <strain evidence="1 2">MSRO</strain>
    </source>
</reference>
<keyword evidence="2" id="KW-1185">Reference proteome</keyword>